<proteinExistence type="predicted"/>
<protein>
    <submittedName>
        <fullName evidence="1">Uncharacterized protein</fullName>
    </submittedName>
</protein>
<dbReference type="EMBL" id="BANB01000568">
    <property type="protein sequence ID" value="GAN78006.1"/>
    <property type="molecule type" value="Genomic_DNA"/>
</dbReference>
<name>A0A0D6P9H0_9PROT</name>
<reference evidence="1 2" key="1">
    <citation type="submission" date="2012-11" db="EMBL/GenBank/DDBJ databases">
        <title>Whole genome sequence of Acidisphaera rubrifaciens HS-AP3.</title>
        <authorList>
            <person name="Azuma Y."/>
            <person name="Higashiura N."/>
            <person name="Hirakawa H."/>
            <person name="Matsushita K."/>
        </authorList>
    </citation>
    <scope>NUCLEOTIDE SEQUENCE [LARGE SCALE GENOMIC DNA]</scope>
    <source>
        <strain evidence="1 2">HS-AP3</strain>
    </source>
</reference>
<evidence type="ECO:0000313" key="1">
    <source>
        <dbReference type="EMBL" id="GAN78006.1"/>
    </source>
</evidence>
<comment type="caution">
    <text evidence="1">The sequence shown here is derived from an EMBL/GenBank/DDBJ whole genome shotgun (WGS) entry which is preliminary data.</text>
</comment>
<gene>
    <name evidence="1" type="ORF">Asru_0568_01</name>
</gene>
<keyword evidence="2" id="KW-1185">Reference proteome</keyword>
<accession>A0A0D6P9H0</accession>
<organism evidence="1 2">
    <name type="scientific">Acidisphaera rubrifaciens HS-AP3</name>
    <dbReference type="NCBI Taxonomy" id="1231350"/>
    <lineage>
        <taxon>Bacteria</taxon>
        <taxon>Pseudomonadati</taxon>
        <taxon>Pseudomonadota</taxon>
        <taxon>Alphaproteobacteria</taxon>
        <taxon>Acetobacterales</taxon>
        <taxon>Acetobacteraceae</taxon>
        <taxon>Acidisphaera</taxon>
    </lineage>
</organism>
<sequence length="131" mass="14283">MGKRRNWSGFADEAHRRAQRNVERYADFAEEHGIRRVVLATVHPADAENPIVNLRSSHAKLSSILSTIIRRLREKAGSAFACDMVAIEVLPISASGDRVALHAHLVIRAADAACRVPRHAAVRESLSGGTA</sequence>
<dbReference type="AlphaFoldDB" id="A0A0D6P9H0"/>
<dbReference type="Proteomes" id="UP000032680">
    <property type="component" value="Unassembled WGS sequence"/>
</dbReference>
<evidence type="ECO:0000313" key="2">
    <source>
        <dbReference type="Proteomes" id="UP000032680"/>
    </source>
</evidence>